<accession>A0ABM9EMJ7</accession>
<gene>
    <name evidence="1" type="ORF">BACCIP111895_00971</name>
</gene>
<organism evidence="1 2">
    <name type="scientific">Neobacillus rhizosphaerae</name>
    <dbReference type="NCBI Taxonomy" id="2880965"/>
    <lineage>
        <taxon>Bacteria</taxon>
        <taxon>Bacillati</taxon>
        <taxon>Bacillota</taxon>
        <taxon>Bacilli</taxon>
        <taxon>Bacillales</taxon>
        <taxon>Bacillaceae</taxon>
        <taxon>Neobacillus</taxon>
    </lineage>
</organism>
<proteinExistence type="predicted"/>
<name>A0ABM9EMJ7_9BACI</name>
<reference evidence="1" key="1">
    <citation type="submission" date="2022-04" db="EMBL/GenBank/DDBJ databases">
        <authorList>
            <person name="Criscuolo A."/>
        </authorList>
    </citation>
    <scope>NUCLEOTIDE SEQUENCE</scope>
    <source>
        <strain evidence="1">CIP111895</strain>
    </source>
</reference>
<dbReference type="EMBL" id="CALBWS010000003">
    <property type="protein sequence ID" value="CAH2713817.1"/>
    <property type="molecule type" value="Genomic_DNA"/>
</dbReference>
<evidence type="ECO:0000313" key="1">
    <source>
        <dbReference type="EMBL" id="CAH2713817.1"/>
    </source>
</evidence>
<sequence length="184" mass="20854">MDYLICIRTLTRKLGFNLSWLFGFSKTEYTIVFVSHKIKQNLVPGLVGMDYSKQKNHNQKNSSNKKSNKILELEKEVLLGLWIQVLGQILELKALSSLFKLEEDANRFGEQQILTGVWIRTIGQILEAVSVTRQIGETDLLKLLQEQKLAITGDLLVSIGSAYEVIGGIHVLEEETFKIPRIVP</sequence>
<keyword evidence="2" id="KW-1185">Reference proteome</keyword>
<comment type="caution">
    <text evidence="1">The sequence shown here is derived from an EMBL/GenBank/DDBJ whole genome shotgun (WGS) entry which is preliminary data.</text>
</comment>
<dbReference type="Proteomes" id="UP000838308">
    <property type="component" value="Unassembled WGS sequence"/>
</dbReference>
<evidence type="ECO:0000313" key="2">
    <source>
        <dbReference type="Proteomes" id="UP000838308"/>
    </source>
</evidence>
<evidence type="ECO:0008006" key="3">
    <source>
        <dbReference type="Google" id="ProtNLM"/>
    </source>
</evidence>
<protein>
    <recommendedName>
        <fullName evidence="3">RsbT co-antagonist protein RsbRD N-terminal domain-containing protein</fullName>
    </recommendedName>
</protein>